<sequence>MMGMWSNCHGFGHNSRLHEKDKRGIRIDTAIKELMMKTKHRN</sequence>
<evidence type="ECO:0000313" key="1">
    <source>
        <dbReference type="EMBL" id="JAE17842.1"/>
    </source>
</evidence>
<reference evidence="1" key="1">
    <citation type="submission" date="2014-09" db="EMBL/GenBank/DDBJ databases">
        <authorList>
            <person name="Magalhaes I.L.F."/>
            <person name="Oliveira U."/>
            <person name="Santos F.R."/>
            <person name="Vidigal T.H.D.A."/>
            <person name="Brescovit A.D."/>
            <person name="Santos A.J."/>
        </authorList>
    </citation>
    <scope>NUCLEOTIDE SEQUENCE</scope>
    <source>
        <tissue evidence="1">Shoot tissue taken approximately 20 cm above the soil surface</tissue>
    </source>
</reference>
<accession>A0A0A9FZZ8</accession>
<proteinExistence type="predicted"/>
<reference evidence="1" key="2">
    <citation type="journal article" date="2015" name="Data Brief">
        <title>Shoot transcriptome of the giant reed, Arundo donax.</title>
        <authorList>
            <person name="Barrero R.A."/>
            <person name="Guerrero F.D."/>
            <person name="Moolhuijzen P."/>
            <person name="Goolsby J.A."/>
            <person name="Tidwell J."/>
            <person name="Bellgard S.E."/>
            <person name="Bellgard M.I."/>
        </authorList>
    </citation>
    <scope>NUCLEOTIDE SEQUENCE</scope>
    <source>
        <tissue evidence="1">Shoot tissue taken approximately 20 cm above the soil surface</tissue>
    </source>
</reference>
<protein>
    <submittedName>
        <fullName evidence="1">Uncharacterized protein</fullName>
    </submittedName>
</protein>
<name>A0A0A9FZZ8_ARUDO</name>
<organism evidence="1">
    <name type="scientific">Arundo donax</name>
    <name type="common">Giant reed</name>
    <name type="synonym">Donax arundinaceus</name>
    <dbReference type="NCBI Taxonomy" id="35708"/>
    <lineage>
        <taxon>Eukaryota</taxon>
        <taxon>Viridiplantae</taxon>
        <taxon>Streptophyta</taxon>
        <taxon>Embryophyta</taxon>
        <taxon>Tracheophyta</taxon>
        <taxon>Spermatophyta</taxon>
        <taxon>Magnoliopsida</taxon>
        <taxon>Liliopsida</taxon>
        <taxon>Poales</taxon>
        <taxon>Poaceae</taxon>
        <taxon>PACMAD clade</taxon>
        <taxon>Arundinoideae</taxon>
        <taxon>Arundineae</taxon>
        <taxon>Arundo</taxon>
    </lineage>
</organism>
<dbReference type="AlphaFoldDB" id="A0A0A9FZZ8"/>
<dbReference type="EMBL" id="GBRH01180054">
    <property type="protein sequence ID" value="JAE17842.1"/>
    <property type="molecule type" value="Transcribed_RNA"/>
</dbReference>